<evidence type="ECO:0000313" key="8">
    <source>
        <dbReference type="EMBL" id="AZN70553.1"/>
    </source>
</evidence>
<dbReference type="Pfam" id="PF12706">
    <property type="entry name" value="Lactamase_B_2"/>
    <property type="match status" value="1"/>
</dbReference>
<dbReference type="InterPro" id="IPR036866">
    <property type="entry name" value="RibonucZ/Hydroxyglut_hydro"/>
</dbReference>
<keyword evidence="4 6" id="KW-0813">Transport</keyword>
<dbReference type="UniPathway" id="UPA00539"/>
<evidence type="ECO:0000259" key="7">
    <source>
        <dbReference type="Pfam" id="PF12706"/>
    </source>
</evidence>
<dbReference type="SUPFAM" id="SSF56281">
    <property type="entry name" value="Metallo-hydrolase/oxidoreductase"/>
    <property type="match status" value="1"/>
</dbReference>
<dbReference type="OrthoDB" id="9778305at2"/>
<evidence type="ECO:0000256" key="1">
    <source>
        <dbReference type="ARBA" id="ARBA00004886"/>
    </source>
</evidence>
<name>A0A3S9B0R2_9HYPH</name>
<feature type="domain" description="Metallo-beta-lactamase" evidence="7">
    <location>
        <begin position="57"/>
        <end position="271"/>
    </location>
</feature>
<dbReference type="PANTHER" id="PTHR42663">
    <property type="entry name" value="HYDROLASE C777.06C-RELATED-RELATED"/>
    <property type="match status" value="1"/>
</dbReference>
<evidence type="ECO:0000313" key="9">
    <source>
        <dbReference type="Proteomes" id="UP000268192"/>
    </source>
</evidence>
<dbReference type="InterPro" id="IPR011842">
    <property type="entry name" value="PQQ_synth_PqqB"/>
</dbReference>
<reference evidence="8 9" key="1">
    <citation type="submission" date="2018-09" db="EMBL/GenBank/DDBJ databases">
        <title>Marinorhizobium profundi gen. nov., sp. nov., isolated from a deep-sea sediment sample from the New Britain Trench and proposal of Marinorhizobiaceae fam. nov. in the order Rhizobiales of the class Alphaproteobacteria.</title>
        <authorList>
            <person name="Cao J."/>
        </authorList>
    </citation>
    <scope>NUCLEOTIDE SEQUENCE [LARGE SCALE GENOMIC DNA]</scope>
    <source>
        <strain evidence="8 9">WS11</strain>
    </source>
</reference>
<dbReference type="InterPro" id="IPR001279">
    <property type="entry name" value="Metallo-B-lactamas"/>
</dbReference>
<comment type="similarity">
    <text evidence="2 6">Belongs to the PqqB family.</text>
</comment>
<dbReference type="CDD" id="cd16274">
    <property type="entry name" value="PQQB-like_MBL-fold"/>
    <property type="match status" value="1"/>
</dbReference>
<comment type="function">
    <text evidence="6">May be involved in the transport of PQQ or its precursor to the periplasm.</text>
</comment>
<gene>
    <name evidence="6 8" type="primary">pqqB</name>
    <name evidence="8" type="ORF">D5400_04030</name>
</gene>
<evidence type="ECO:0000256" key="5">
    <source>
        <dbReference type="ARBA" id="ARBA00022905"/>
    </source>
</evidence>
<dbReference type="NCBIfam" id="TIGR02108">
    <property type="entry name" value="PQQ_syn_pqqB"/>
    <property type="match status" value="1"/>
</dbReference>
<comment type="pathway">
    <text evidence="1 6">Cofactor biosynthesis; pyrroloquinoline quinone biosynthesis.</text>
</comment>
<evidence type="ECO:0000256" key="6">
    <source>
        <dbReference type="HAMAP-Rule" id="MF_00653"/>
    </source>
</evidence>
<proteinExistence type="inferred from homology"/>
<evidence type="ECO:0000256" key="4">
    <source>
        <dbReference type="ARBA" id="ARBA00022448"/>
    </source>
</evidence>
<dbReference type="AlphaFoldDB" id="A0A3S9B0R2"/>
<keyword evidence="5 6" id="KW-0884">PQQ biosynthesis</keyword>
<evidence type="ECO:0000256" key="2">
    <source>
        <dbReference type="ARBA" id="ARBA00008481"/>
    </source>
</evidence>
<keyword evidence="9" id="KW-1185">Reference proteome</keyword>
<dbReference type="HAMAP" id="MF_00653">
    <property type="entry name" value="PQQ_syn_PqqB"/>
    <property type="match status" value="1"/>
</dbReference>
<dbReference type="GO" id="GO:0018189">
    <property type="term" value="P:pyrroloquinoline quinone biosynthetic process"/>
    <property type="evidence" value="ECO:0007669"/>
    <property type="project" value="UniProtKB-UniRule"/>
</dbReference>
<dbReference type="Gene3D" id="3.60.15.10">
    <property type="entry name" value="Ribonuclease Z/Hydroxyacylglutathione hydrolase-like"/>
    <property type="match status" value="1"/>
</dbReference>
<dbReference type="KEGG" id="abaw:D5400_04030"/>
<dbReference type="EMBL" id="CP032509">
    <property type="protein sequence ID" value="AZN70553.1"/>
    <property type="molecule type" value="Genomic_DNA"/>
</dbReference>
<dbReference type="PANTHER" id="PTHR42663:SF7">
    <property type="entry name" value="COENZYME PQQ SYNTHESIS PROTEIN B"/>
    <property type="match status" value="1"/>
</dbReference>
<dbReference type="RefSeq" id="WP_126007874.1">
    <property type="nucleotide sequence ID" value="NZ_CP032509.1"/>
</dbReference>
<organism evidence="8 9">
    <name type="scientific">Georhizobium profundi</name>
    <dbReference type="NCBI Taxonomy" id="2341112"/>
    <lineage>
        <taxon>Bacteria</taxon>
        <taxon>Pseudomonadati</taxon>
        <taxon>Pseudomonadota</taxon>
        <taxon>Alphaproteobacteria</taxon>
        <taxon>Hyphomicrobiales</taxon>
        <taxon>Rhizobiaceae</taxon>
        <taxon>Georhizobium</taxon>
    </lineage>
</organism>
<evidence type="ECO:0000256" key="3">
    <source>
        <dbReference type="ARBA" id="ARBA00015084"/>
    </source>
</evidence>
<accession>A0A3S9B0R2</accession>
<protein>
    <recommendedName>
        <fullName evidence="3 6">Coenzyme PQQ synthesis protein B</fullName>
    </recommendedName>
    <alternativeName>
        <fullName evidence="6">Pyrroloquinoline quinone biosynthesis protein B</fullName>
    </alternativeName>
</protein>
<sequence>MEDNNAIRALVLGAAAGGGLPQWNCGCANCRLARNPNGGLRPQTQSSLAVTANGHDWALLNASPDIRSQIEANPVLHPRALRDTPIASVLVTNGDIDHIAGLLILREKQPFRLFTTPAIGDILAANPVFEVLDSNCVERITVALDQPFTLVNGIEATLFAVPGKLPLFMEGENPETALEGEQTVGVELKGSGKRIYYIPGCGRLTDRLTDRIRGADLLFFDGTVFHDDEMARAGTGLKTGRRMGHMPMSGEGGSIDALKGLAIGRTIYVHINNTNPVWQQGPERRAAEQAGYEIGYDGMEVHLT</sequence>
<dbReference type="Proteomes" id="UP000268192">
    <property type="component" value="Chromosome"/>
</dbReference>